<gene>
    <name evidence="2" type="ORF">CPB83DRAFT_834783</name>
</gene>
<evidence type="ECO:0000256" key="1">
    <source>
        <dbReference type="SAM" id="Phobius"/>
    </source>
</evidence>
<dbReference type="Proteomes" id="UP000807306">
    <property type="component" value="Unassembled WGS sequence"/>
</dbReference>
<reference evidence="2" key="1">
    <citation type="submission" date="2020-11" db="EMBL/GenBank/DDBJ databases">
        <authorList>
            <consortium name="DOE Joint Genome Institute"/>
            <person name="Ahrendt S."/>
            <person name="Riley R."/>
            <person name="Andreopoulos W."/>
            <person name="Labutti K."/>
            <person name="Pangilinan J."/>
            <person name="Ruiz-Duenas F.J."/>
            <person name="Barrasa J.M."/>
            <person name="Sanchez-Garcia M."/>
            <person name="Camarero S."/>
            <person name="Miyauchi S."/>
            <person name="Serrano A."/>
            <person name="Linde D."/>
            <person name="Babiker R."/>
            <person name="Drula E."/>
            <person name="Ayuso-Fernandez I."/>
            <person name="Pacheco R."/>
            <person name="Padilla G."/>
            <person name="Ferreira P."/>
            <person name="Barriuso J."/>
            <person name="Kellner H."/>
            <person name="Castanera R."/>
            <person name="Alfaro M."/>
            <person name="Ramirez L."/>
            <person name="Pisabarro A.G."/>
            <person name="Kuo A."/>
            <person name="Tritt A."/>
            <person name="Lipzen A."/>
            <person name="He G."/>
            <person name="Yan M."/>
            <person name="Ng V."/>
            <person name="Cullen D."/>
            <person name="Martin F."/>
            <person name="Rosso M.-N."/>
            <person name="Henrissat B."/>
            <person name="Hibbett D."/>
            <person name="Martinez A.T."/>
            <person name="Grigoriev I.V."/>
        </authorList>
    </citation>
    <scope>NUCLEOTIDE SEQUENCE</scope>
    <source>
        <strain evidence="2">CBS 506.95</strain>
    </source>
</reference>
<protein>
    <submittedName>
        <fullName evidence="2">Uncharacterized protein</fullName>
    </submittedName>
</protein>
<keyword evidence="3" id="KW-1185">Reference proteome</keyword>
<feature type="transmembrane region" description="Helical" evidence="1">
    <location>
        <begin position="74"/>
        <end position="93"/>
    </location>
</feature>
<sequence length="209" mass="23579">MTLEWSLLTGKIKFKWPLIFYFANRYCYLMAAMLGSPINCNYLFTAGLVLGYMAQAFSGVNLAIRLIAVWSQNLVLRGFLCAMIIGYWVIVISEGSRVSAIYDPDEGCHMKYDNYQAAARIQTYSLCFDSVILILSLYKLRTGITQMPRGSLTSIIVQQGVIFFGTATPDAIVTRLLRVELFARFTSDFRILHDKLSMIKAHSRLLGAI</sequence>
<keyword evidence="1" id="KW-1133">Transmembrane helix</keyword>
<accession>A0A9P6EJC0</accession>
<evidence type="ECO:0000313" key="2">
    <source>
        <dbReference type="EMBL" id="KAF9529945.1"/>
    </source>
</evidence>
<dbReference type="OrthoDB" id="3197626at2759"/>
<keyword evidence="1" id="KW-0812">Transmembrane</keyword>
<name>A0A9P6EJC0_9AGAR</name>
<evidence type="ECO:0000313" key="3">
    <source>
        <dbReference type="Proteomes" id="UP000807306"/>
    </source>
</evidence>
<keyword evidence="1" id="KW-0472">Membrane</keyword>
<comment type="caution">
    <text evidence="2">The sequence shown here is derived from an EMBL/GenBank/DDBJ whole genome shotgun (WGS) entry which is preliminary data.</text>
</comment>
<dbReference type="EMBL" id="MU157843">
    <property type="protein sequence ID" value="KAF9529945.1"/>
    <property type="molecule type" value="Genomic_DNA"/>
</dbReference>
<feature type="transmembrane region" description="Helical" evidence="1">
    <location>
        <begin position="121"/>
        <end position="140"/>
    </location>
</feature>
<organism evidence="2 3">
    <name type="scientific">Crepidotus variabilis</name>
    <dbReference type="NCBI Taxonomy" id="179855"/>
    <lineage>
        <taxon>Eukaryota</taxon>
        <taxon>Fungi</taxon>
        <taxon>Dikarya</taxon>
        <taxon>Basidiomycota</taxon>
        <taxon>Agaricomycotina</taxon>
        <taxon>Agaricomycetes</taxon>
        <taxon>Agaricomycetidae</taxon>
        <taxon>Agaricales</taxon>
        <taxon>Agaricineae</taxon>
        <taxon>Crepidotaceae</taxon>
        <taxon>Crepidotus</taxon>
    </lineage>
</organism>
<proteinExistence type="predicted"/>
<dbReference type="AlphaFoldDB" id="A0A9P6EJC0"/>